<feature type="compositionally biased region" description="Low complexity" evidence="8">
    <location>
        <begin position="804"/>
        <end position="814"/>
    </location>
</feature>
<comment type="similarity">
    <text evidence="2">Belongs to the EXO84 family.</text>
</comment>
<dbReference type="GO" id="GO:0006887">
    <property type="term" value="P:exocytosis"/>
    <property type="evidence" value="ECO:0007669"/>
    <property type="project" value="UniProtKB-KW"/>
</dbReference>
<dbReference type="GO" id="GO:0015031">
    <property type="term" value="P:protein transport"/>
    <property type="evidence" value="ECO:0007669"/>
    <property type="project" value="UniProtKB-KW"/>
</dbReference>
<dbReference type="HOGENOM" id="CLU_012488_1_0_1"/>
<dbReference type="VEuPathDB" id="FungiDB:CC1G_06583"/>
<dbReference type="Proteomes" id="UP000001861">
    <property type="component" value="Unassembled WGS sequence"/>
</dbReference>
<comment type="subcellular location">
    <subcellularLocation>
        <location evidence="1">Cytoplasmic vesicle</location>
        <location evidence="1">Secretory vesicle</location>
    </subcellularLocation>
</comment>
<evidence type="ECO:0000256" key="1">
    <source>
        <dbReference type="ARBA" id="ARBA00004398"/>
    </source>
</evidence>
<reference evidence="10 11" key="1">
    <citation type="journal article" date="2010" name="Proc. Natl. Acad. Sci. U.S.A.">
        <title>Insights into evolution of multicellular fungi from the assembled chromosomes of the mushroom Coprinopsis cinerea (Coprinus cinereus).</title>
        <authorList>
            <person name="Stajich J.E."/>
            <person name="Wilke S.K."/>
            <person name="Ahren D."/>
            <person name="Au C.H."/>
            <person name="Birren B.W."/>
            <person name="Borodovsky M."/>
            <person name="Burns C."/>
            <person name="Canback B."/>
            <person name="Casselton L.A."/>
            <person name="Cheng C.K."/>
            <person name="Deng J."/>
            <person name="Dietrich F.S."/>
            <person name="Fargo D.C."/>
            <person name="Farman M.L."/>
            <person name="Gathman A.C."/>
            <person name="Goldberg J."/>
            <person name="Guigo R."/>
            <person name="Hoegger P.J."/>
            <person name="Hooker J.B."/>
            <person name="Huggins A."/>
            <person name="James T.Y."/>
            <person name="Kamada T."/>
            <person name="Kilaru S."/>
            <person name="Kodira C."/>
            <person name="Kues U."/>
            <person name="Kupfer D."/>
            <person name="Kwan H.S."/>
            <person name="Lomsadze A."/>
            <person name="Li W."/>
            <person name="Lilly W.W."/>
            <person name="Ma L.J."/>
            <person name="Mackey A.J."/>
            <person name="Manning G."/>
            <person name="Martin F."/>
            <person name="Muraguchi H."/>
            <person name="Natvig D.O."/>
            <person name="Palmerini H."/>
            <person name="Ramesh M.A."/>
            <person name="Rehmeyer C.J."/>
            <person name="Roe B.A."/>
            <person name="Shenoy N."/>
            <person name="Stanke M."/>
            <person name="Ter-Hovhannisyan V."/>
            <person name="Tunlid A."/>
            <person name="Velagapudi R."/>
            <person name="Vision T.J."/>
            <person name="Zeng Q."/>
            <person name="Zolan M.E."/>
            <person name="Pukkila P.J."/>
        </authorList>
    </citation>
    <scope>NUCLEOTIDE SEQUENCE [LARGE SCALE GENOMIC DNA]</scope>
    <source>
        <strain evidence="11">Okayama-7 / 130 / ATCC MYA-4618 / FGSC 9003</strain>
    </source>
</reference>
<dbReference type="eggNOG" id="KOG2215">
    <property type="taxonomic scope" value="Eukaryota"/>
</dbReference>
<keyword evidence="11" id="KW-1185">Reference proteome</keyword>
<dbReference type="Gene3D" id="2.30.29.30">
    <property type="entry name" value="Pleckstrin-homology domain (PH domain)/Phosphotyrosine-binding domain (PTB)"/>
    <property type="match status" value="1"/>
</dbReference>
<feature type="compositionally biased region" description="Basic and acidic residues" evidence="8">
    <location>
        <begin position="785"/>
        <end position="795"/>
    </location>
</feature>
<dbReference type="PANTHER" id="PTHR21426">
    <property type="entry name" value="EXOCYST COMPLEX COMPONENT 8"/>
    <property type="match status" value="1"/>
</dbReference>
<dbReference type="GO" id="GO:0030133">
    <property type="term" value="C:transport vesicle"/>
    <property type="evidence" value="ECO:0007669"/>
    <property type="project" value="UniProtKB-SubCell"/>
</dbReference>
<dbReference type="GO" id="GO:0006893">
    <property type="term" value="P:Golgi to plasma membrane transport"/>
    <property type="evidence" value="ECO:0007669"/>
    <property type="project" value="TreeGrafter"/>
</dbReference>
<dbReference type="GO" id="GO:0000145">
    <property type="term" value="C:exocyst"/>
    <property type="evidence" value="ECO:0007669"/>
    <property type="project" value="InterPro"/>
</dbReference>
<dbReference type="Gene3D" id="1.20.58.1220">
    <property type="entry name" value="Exo84p, C-terminal helical domain"/>
    <property type="match status" value="1"/>
</dbReference>
<evidence type="ECO:0000256" key="2">
    <source>
        <dbReference type="ARBA" id="ARBA00007210"/>
    </source>
</evidence>
<protein>
    <recommendedName>
        <fullName evidence="3">Exocyst complex component EXO84</fullName>
    </recommendedName>
</protein>
<dbReference type="Pfam" id="PF25345">
    <property type="entry name" value="PH_EXO84"/>
    <property type="match status" value="1"/>
</dbReference>
<dbReference type="Gene3D" id="1.20.58.1210">
    <property type="entry name" value="Exo84p, N-terminal helical domain"/>
    <property type="match status" value="1"/>
</dbReference>
<organism evidence="10 11">
    <name type="scientific">Coprinopsis cinerea (strain Okayama-7 / 130 / ATCC MYA-4618 / FGSC 9003)</name>
    <name type="common">Inky cap fungus</name>
    <name type="synonym">Hormographiella aspergillata</name>
    <dbReference type="NCBI Taxonomy" id="240176"/>
    <lineage>
        <taxon>Eukaryota</taxon>
        <taxon>Fungi</taxon>
        <taxon>Dikarya</taxon>
        <taxon>Basidiomycota</taxon>
        <taxon>Agaricomycotina</taxon>
        <taxon>Agaricomycetes</taxon>
        <taxon>Agaricomycetidae</taxon>
        <taxon>Agaricales</taxon>
        <taxon>Agaricineae</taxon>
        <taxon>Psathyrellaceae</taxon>
        <taxon>Coprinopsis</taxon>
    </lineage>
</organism>
<feature type="coiled-coil region" evidence="7">
    <location>
        <begin position="121"/>
        <end position="184"/>
    </location>
</feature>
<dbReference type="OrthoDB" id="642193at2759"/>
<evidence type="ECO:0000256" key="5">
    <source>
        <dbReference type="ARBA" id="ARBA00022483"/>
    </source>
</evidence>
<feature type="region of interest" description="Disordered" evidence="8">
    <location>
        <begin position="631"/>
        <end position="841"/>
    </location>
</feature>
<name>A8N311_COPC7</name>
<accession>A8N311</accession>
<proteinExistence type="inferred from homology"/>
<keyword evidence="4" id="KW-0813">Transport</keyword>
<evidence type="ECO:0000313" key="10">
    <source>
        <dbReference type="EMBL" id="EAU92572.2"/>
    </source>
</evidence>
<feature type="compositionally biased region" description="Polar residues" evidence="8">
    <location>
        <begin position="743"/>
        <end position="762"/>
    </location>
</feature>
<evidence type="ECO:0000259" key="9">
    <source>
        <dbReference type="Pfam" id="PF16528"/>
    </source>
</evidence>
<dbReference type="InterPro" id="IPR033961">
    <property type="entry name" value="Exo84"/>
</dbReference>
<dbReference type="FunCoup" id="A8N311">
    <property type="interactions" value="27"/>
</dbReference>
<evidence type="ECO:0000256" key="4">
    <source>
        <dbReference type="ARBA" id="ARBA00022448"/>
    </source>
</evidence>
<evidence type="ECO:0000256" key="8">
    <source>
        <dbReference type="SAM" id="MobiDB-lite"/>
    </source>
</evidence>
<dbReference type="InterPro" id="IPR042560">
    <property type="entry name" value="Exo84_C_2"/>
</dbReference>
<feature type="compositionally biased region" description="Basic and acidic residues" evidence="8">
    <location>
        <begin position="358"/>
        <end position="372"/>
    </location>
</feature>
<feature type="region of interest" description="Disordered" evidence="8">
    <location>
        <begin position="1"/>
        <end position="43"/>
    </location>
</feature>
<feature type="compositionally biased region" description="Low complexity" evidence="8">
    <location>
        <begin position="700"/>
        <end position="720"/>
    </location>
</feature>
<sequence length="841" mass="92193">MDSLRSRPSQAPRKGKSPAKLSKGGGDPIPRPRTTRVDDKIKKRMSMRYAEISSPIDSGSIPAMPSLAGFLPGGQPSGGVLYDEPDDATRQQDAARIAAEDKRILSSDDFDPDAFLKRKLANSTEAELRSLQSSLEKAKEDTASDLQRSVFKNYAEFVLISKEISVLENEMLELKELLSDYKSMPQMLHIPDPTSVTSSTLSTYKRSSVADLRVLYSNQMHALHTSIEGAAKFVPTTPGRHVVGEFENILSLNAATYKIIHKVKFVVLDDAVLVARRRRRNAGGGDAAGTTVNEGKLVAEKCWALNEMIVLDTKDSSSMTNVFKVRNGKETHVYRTETAQEKKSILTLFRQVAEELQTKRRKEREGEHERRKSMWQGNAAGGRNSPVPPLPEWMADLARRGGDIPNVAADAKAKAERDARWVGDWSDNLTVAIALKEWNKAVQLVEEGQARAATMPPLAARLPALTQQLTQSLLESLSLPSNRKSSTVNLISLLNRLKAGSAARTTFLEMRGKVIHSLMRKIPFEGHVGTYIGELAVVFFTGIKHTADWYLASFKENEVASSFITWAKQQIEKYGEIFRKQVYSKDVEPQIVEESVQITLNQSRKLLEEYGLDFKFLLNSILVENPKQPSSATVEFKVNEHRQSKQIAQITKQNSRSDLRPKKSSSQLNTPAPPTLAPAPPGRRKSPAPPPISMKNSMGSIPPALSSASLQPPNSAASSSYSGIQTAQDVSGLGSSRMYRSRTPVSAAQTPTHENPPASASNPKDGPVSPTPMRQANSSGSGSYLRERPERERPPRSLRASPVPRSGASGTGSPAPVPPPPRSVHRPGSSVGRPPPREGMF</sequence>
<dbReference type="STRING" id="240176.A8N311"/>
<dbReference type="PANTHER" id="PTHR21426:SF12">
    <property type="entry name" value="EXOCYST COMPLEX COMPONENT 8"/>
    <property type="match status" value="1"/>
</dbReference>
<evidence type="ECO:0000256" key="6">
    <source>
        <dbReference type="ARBA" id="ARBA00022927"/>
    </source>
</evidence>
<dbReference type="OMA" id="AAWLPNR"/>
<dbReference type="InParanoid" id="A8N311"/>
<dbReference type="SUPFAM" id="SSF50729">
    <property type="entry name" value="PH domain-like"/>
    <property type="match status" value="1"/>
</dbReference>
<feature type="compositionally biased region" description="Polar residues" evidence="8">
    <location>
        <begin position="645"/>
        <end position="654"/>
    </location>
</feature>
<feature type="compositionally biased region" description="Polar residues" evidence="8">
    <location>
        <begin position="772"/>
        <end position="782"/>
    </location>
</feature>
<dbReference type="GeneID" id="6005673"/>
<feature type="domain" description="Exocyst component Exo84 C-terminal" evidence="9">
    <location>
        <begin position="420"/>
        <end position="615"/>
    </location>
</feature>
<feature type="compositionally biased region" description="Pro residues" evidence="8">
    <location>
        <begin position="671"/>
        <end position="692"/>
    </location>
</feature>
<keyword evidence="6" id="KW-0653">Protein transport</keyword>
<evidence type="ECO:0000256" key="3">
    <source>
        <dbReference type="ARBA" id="ARBA00021269"/>
    </source>
</evidence>
<keyword evidence="7" id="KW-0175">Coiled coil</keyword>
<dbReference type="InterPro" id="IPR032403">
    <property type="entry name" value="Exo84_C"/>
</dbReference>
<evidence type="ECO:0000256" key="7">
    <source>
        <dbReference type="SAM" id="Coils"/>
    </source>
</evidence>
<keyword evidence="5" id="KW-0268">Exocytosis</keyword>
<gene>
    <name evidence="10" type="ORF">CC1G_06583</name>
</gene>
<comment type="caution">
    <text evidence="10">The sequence shown here is derived from an EMBL/GenBank/DDBJ whole genome shotgun (WGS) entry which is preliminary data.</text>
</comment>
<dbReference type="SUPFAM" id="SSF74788">
    <property type="entry name" value="Cullin repeat-like"/>
    <property type="match status" value="1"/>
</dbReference>
<dbReference type="InterPro" id="IPR042561">
    <property type="entry name" value="Exo84_C_1"/>
</dbReference>
<dbReference type="EMBL" id="AACS02000001">
    <property type="protein sequence ID" value="EAU92572.2"/>
    <property type="molecule type" value="Genomic_DNA"/>
</dbReference>
<evidence type="ECO:0000313" key="11">
    <source>
        <dbReference type="Proteomes" id="UP000001861"/>
    </source>
</evidence>
<dbReference type="KEGG" id="cci:CC1G_06583"/>
<dbReference type="InterPro" id="IPR011993">
    <property type="entry name" value="PH-like_dom_sf"/>
</dbReference>
<dbReference type="Pfam" id="PF08700">
    <property type="entry name" value="VPS51_Exo84_N"/>
    <property type="match status" value="1"/>
</dbReference>
<feature type="region of interest" description="Disordered" evidence="8">
    <location>
        <begin position="358"/>
        <end position="387"/>
    </location>
</feature>
<dbReference type="InterPro" id="IPR016159">
    <property type="entry name" value="Cullin_repeat-like_dom_sf"/>
</dbReference>
<dbReference type="RefSeq" id="XP_001829246.2">
    <property type="nucleotide sequence ID" value="XM_001829194.2"/>
</dbReference>
<dbReference type="AlphaFoldDB" id="A8N311"/>
<dbReference type="Pfam" id="PF16528">
    <property type="entry name" value="Exo84_C"/>
    <property type="match status" value="1"/>
</dbReference>